<comment type="caution">
    <text evidence="2">The sequence shown here is derived from an EMBL/GenBank/DDBJ whole genome shotgun (WGS) entry which is preliminary data.</text>
</comment>
<dbReference type="AlphaFoldDB" id="A0A2T5J3X2"/>
<dbReference type="EMBL" id="QAON01000001">
    <property type="protein sequence ID" value="PTQ91256.1"/>
    <property type="molecule type" value="Genomic_DNA"/>
</dbReference>
<dbReference type="OrthoDB" id="9794294at2"/>
<dbReference type="InterPro" id="IPR009045">
    <property type="entry name" value="Zn_M74/Hedgehog-like"/>
</dbReference>
<name>A0A2T5J3X2_9GAMM</name>
<organism evidence="2 3">
    <name type="scientific">Agitococcus lubricus</name>
    <dbReference type="NCBI Taxonomy" id="1077255"/>
    <lineage>
        <taxon>Bacteria</taxon>
        <taxon>Pseudomonadati</taxon>
        <taxon>Pseudomonadota</taxon>
        <taxon>Gammaproteobacteria</taxon>
        <taxon>Moraxellales</taxon>
        <taxon>Moraxellaceae</taxon>
        <taxon>Agitococcus</taxon>
    </lineage>
</organism>
<protein>
    <submittedName>
        <fullName evidence="2">Peptidase M15-like protein</fullName>
    </submittedName>
</protein>
<keyword evidence="3" id="KW-1185">Reference proteome</keyword>
<evidence type="ECO:0000313" key="3">
    <source>
        <dbReference type="Proteomes" id="UP000244223"/>
    </source>
</evidence>
<proteinExistence type="predicted"/>
<dbReference type="SUPFAM" id="SSF55166">
    <property type="entry name" value="Hedgehog/DD-peptidase"/>
    <property type="match status" value="1"/>
</dbReference>
<evidence type="ECO:0000313" key="2">
    <source>
        <dbReference type="EMBL" id="PTQ91256.1"/>
    </source>
</evidence>
<dbReference type="InterPro" id="IPR013230">
    <property type="entry name" value="Peptidase_M15A_C"/>
</dbReference>
<dbReference type="Gene3D" id="3.30.1380.10">
    <property type="match status" value="1"/>
</dbReference>
<accession>A0A2T5J3X2</accession>
<reference evidence="2 3" key="1">
    <citation type="submission" date="2018-04" db="EMBL/GenBank/DDBJ databases">
        <title>Genomic Encyclopedia of Archaeal and Bacterial Type Strains, Phase II (KMG-II): from individual species to whole genera.</title>
        <authorList>
            <person name="Goeker M."/>
        </authorList>
    </citation>
    <scope>NUCLEOTIDE SEQUENCE [LARGE SCALE GENOMIC DNA]</scope>
    <source>
        <strain evidence="2 3">DSM 5822</strain>
    </source>
</reference>
<dbReference type="RefSeq" id="WP_107864270.1">
    <property type="nucleotide sequence ID" value="NZ_QAON01000001.1"/>
</dbReference>
<sequence length="152" mass="16982">MSQIIMLSPHFSLAEFIVSESAERLNIDNQPPVELMPNLEMTALKMESVRVLLGNKSIIVTSGYRSPMLNKAINGSPNSAHPKGMAVDFICPKFGSSLEICKTIANSSLIFDQLIYEYGRWVHLGFSKTKPRKQILTIDKYGARVGLQKIRL</sequence>
<dbReference type="Proteomes" id="UP000244223">
    <property type="component" value="Unassembled WGS sequence"/>
</dbReference>
<evidence type="ECO:0000259" key="1">
    <source>
        <dbReference type="Pfam" id="PF08291"/>
    </source>
</evidence>
<dbReference type="Pfam" id="PF08291">
    <property type="entry name" value="Peptidase_M15_3"/>
    <property type="match status" value="1"/>
</dbReference>
<feature type="domain" description="Peptidase M15A C-terminal" evidence="1">
    <location>
        <begin position="9"/>
        <end position="124"/>
    </location>
</feature>
<gene>
    <name evidence="2" type="ORF">C8N29_101329</name>
</gene>